<dbReference type="GO" id="GO:0005829">
    <property type="term" value="C:cytosol"/>
    <property type="evidence" value="ECO:0007669"/>
    <property type="project" value="UniProtKB-SubCell"/>
</dbReference>
<dbReference type="SMART" id="SM00515">
    <property type="entry name" value="eIF5C"/>
    <property type="match status" value="1"/>
</dbReference>
<comment type="similarity">
    <text evidence="2">Belongs to the eIF-2B gamma/epsilon subunits family.</text>
</comment>
<dbReference type="InterPro" id="IPR016024">
    <property type="entry name" value="ARM-type_fold"/>
</dbReference>
<evidence type="ECO:0000256" key="9">
    <source>
        <dbReference type="SAM" id="MobiDB-lite"/>
    </source>
</evidence>
<evidence type="ECO:0000256" key="6">
    <source>
        <dbReference type="ARBA" id="ARBA00044144"/>
    </source>
</evidence>
<keyword evidence="3" id="KW-0963">Cytoplasm</keyword>
<evidence type="ECO:0000256" key="5">
    <source>
        <dbReference type="ARBA" id="ARBA00022917"/>
    </source>
</evidence>
<dbReference type="GO" id="GO:0005085">
    <property type="term" value="F:guanyl-nucleotide exchange factor activity"/>
    <property type="evidence" value="ECO:0007669"/>
    <property type="project" value="InterPro"/>
</dbReference>
<dbReference type="InterPro" id="IPR011004">
    <property type="entry name" value="Trimer_LpxA-like_sf"/>
</dbReference>
<dbReference type="InterPro" id="IPR029044">
    <property type="entry name" value="Nucleotide-diphossugar_trans"/>
</dbReference>
<dbReference type="GO" id="GO:0031369">
    <property type="term" value="F:translation initiation factor binding"/>
    <property type="evidence" value="ECO:0007669"/>
    <property type="project" value="InterPro"/>
</dbReference>
<comment type="subunit">
    <text evidence="8">Component of the translation initiation factor 2B (eIF2B) complex which is a heterodecamer of two sets of five different subunits: alpha, beta, gamma, delta and epsilon. Subunits alpha, beta and delta comprise a regulatory subcomplex and subunits epsilon and gamma comprise a catalytic subcomplex. Within the complex, the hexameric regulatory complex resides at the center, with the two heterodimeric catalytic subcomplexes bound on opposite sides.</text>
</comment>
<gene>
    <name evidence="11" type="ORF">FMOSSE_LOCUS11759</name>
</gene>
<dbReference type="InterPro" id="IPR056764">
    <property type="entry name" value="LbH_EIF2B3/5"/>
</dbReference>
<keyword evidence="4" id="KW-0396">Initiation factor</keyword>
<keyword evidence="5" id="KW-0648">Protein biosynthesis</keyword>
<reference evidence="11" key="1">
    <citation type="submission" date="2021-06" db="EMBL/GenBank/DDBJ databases">
        <authorList>
            <person name="Kallberg Y."/>
            <person name="Tangrot J."/>
            <person name="Rosling A."/>
        </authorList>
    </citation>
    <scope>NUCLEOTIDE SEQUENCE</scope>
    <source>
        <strain evidence="11">87-6 pot B 2015</strain>
    </source>
</reference>
<feature type="region of interest" description="Disordered" evidence="9">
    <location>
        <begin position="723"/>
        <end position="758"/>
    </location>
</feature>
<evidence type="ECO:0000256" key="4">
    <source>
        <dbReference type="ARBA" id="ARBA00022540"/>
    </source>
</evidence>
<keyword evidence="12" id="KW-1185">Reference proteome</keyword>
<dbReference type="AlphaFoldDB" id="A0A9N9E281"/>
<feature type="region of interest" description="Disordered" evidence="9">
    <location>
        <begin position="423"/>
        <end position="444"/>
    </location>
</feature>
<evidence type="ECO:0000256" key="7">
    <source>
        <dbReference type="ARBA" id="ARBA00044345"/>
    </source>
</evidence>
<dbReference type="EMBL" id="CAJVPP010004909">
    <property type="protein sequence ID" value="CAG8657104.1"/>
    <property type="molecule type" value="Genomic_DNA"/>
</dbReference>
<evidence type="ECO:0000259" key="10">
    <source>
        <dbReference type="PROSITE" id="PS51363"/>
    </source>
</evidence>
<feature type="domain" description="W2" evidence="10">
    <location>
        <begin position="480"/>
        <end position="664"/>
    </location>
</feature>
<dbReference type="Pfam" id="PF02020">
    <property type="entry name" value="W2"/>
    <property type="match status" value="1"/>
</dbReference>
<dbReference type="Gene3D" id="3.90.550.10">
    <property type="entry name" value="Spore Coat Polysaccharide Biosynthesis Protein SpsA, Chain A"/>
    <property type="match status" value="1"/>
</dbReference>
<evidence type="ECO:0000256" key="2">
    <source>
        <dbReference type="ARBA" id="ARBA00007878"/>
    </source>
</evidence>
<dbReference type="Pfam" id="PF00483">
    <property type="entry name" value="NTP_transferase"/>
    <property type="match status" value="1"/>
</dbReference>
<dbReference type="InterPro" id="IPR044123">
    <property type="entry name" value="W2_eIF2B_epsilon"/>
</dbReference>
<dbReference type="PANTHER" id="PTHR45887">
    <property type="entry name" value="TRANSLATION INITIATION FACTOR EIF-2B SUBUNIT EPSILON"/>
    <property type="match status" value="1"/>
</dbReference>
<evidence type="ECO:0000256" key="1">
    <source>
        <dbReference type="ARBA" id="ARBA00004514"/>
    </source>
</evidence>
<dbReference type="InterPro" id="IPR003307">
    <property type="entry name" value="W2_domain"/>
</dbReference>
<dbReference type="Proteomes" id="UP000789375">
    <property type="component" value="Unassembled WGS sequence"/>
</dbReference>
<dbReference type="InterPro" id="IPR035543">
    <property type="entry name" value="eIF-2B_epsilon_N"/>
</dbReference>
<feature type="region of interest" description="Disordered" evidence="9">
    <location>
        <begin position="461"/>
        <end position="480"/>
    </location>
</feature>
<accession>A0A9N9E281</accession>
<evidence type="ECO:0000256" key="3">
    <source>
        <dbReference type="ARBA" id="ARBA00022490"/>
    </source>
</evidence>
<dbReference type="SUPFAM" id="SSF53448">
    <property type="entry name" value="Nucleotide-diphospho-sugar transferases"/>
    <property type="match status" value="1"/>
</dbReference>
<evidence type="ECO:0000313" key="11">
    <source>
        <dbReference type="EMBL" id="CAG8657104.1"/>
    </source>
</evidence>
<dbReference type="FunFam" id="3.90.550.10:FF:000066">
    <property type="entry name" value="Translation initiation factor eIF-2B subunit epsilon"/>
    <property type="match status" value="1"/>
</dbReference>
<evidence type="ECO:0000256" key="8">
    <source>
        <dbReference type="ARBA" id="ARBA00046432"/>
    </source>
</evidence>
<evidence type="ECO:0000313" key="12">
    <source>
        <dbReference type="Proteomes" id="UP000789375"/>
    </source>
</evidence>
<feature type="compositionally biased region" description="Acidic residues" evidence="9">
    <location>
        <begin position="429"/>
        <end position="441"/>
    </location>
</feature>
<dbReference type="SUPFAM" id="SSF51161">
    <property type="entry name" value="Trimeric LpxA-like enzymes"/>
    <property type="match status" value="1"/>
</dbReference>
<comment type="subcellular location">
    <subcellularLocation>
        <location evidence="1">Cytoplasm</location>
        <location evidence="1">Cytosol</location>
    </subcellularLocation>
</comment>
<dbReference type="InterPro" id="IPR051956">
    <property type="entry name" value="eIF2B_epsilon"/>
</dbReference>
<dbReference type="SUPFAM" id="SSF48371">
    <property type="entry name" value="ARM repeat"/>
    <property type="match status" value="1"/>
</dbReference>
<dbReference type="CDD" id="cd11558">
    <property type="entry name" value="W2_eIF2B_epsilon"/>
    <property type="match status" value="1"/>
</dbReference>
<sequence length="758" mass="84894">MAPKSTGKNIEAETVLQAVVLADSFNERFNPITLDMPRCLLPLCNTPLIEYTLEFLAVAGVQEVYLFCREHSEKVKNYVKTSKWNRSYSPFKIITIVTPEARSVGDALRELDSKQLINSDFILISGDVVSNIHLKQVLDAHRARKNTDKNAIMTMVVKEASPFHRSRALGESSIFVLDGKSQECVHYESVELYPRKRRMVMDMQVFEKHSDVQIRNDLIDCQIDICSVEVPALFTENFDYQDIRKDFVYGILTSDLLGKTIYCHMVKDAYAARVRSLQTYDAISKDILSRWTYPIVPDSNLQEGDSYEYMRGQIYKEQDVSLSRSCVLGEKVLIGAGTEIAENVKITNSVIGRRVSIGPNVTIDGAYIWDGVTINANCSISRSILTNNVVLEENVIVNKGCLLTYDVIIGPNITLPPYTKLTSHKQTSENDDGDISEEDESGNQKAASFDISNLSLTDNESSASVISDGSSEEESDFDGPTTLEVFSKEVTQTLERAFSEGHTVEIASLELNTLRMASNTTFHDTRTVVIPTIFGQINTDKLLPSTKDVLSRWGLLIGKLVHSKADQIDALFILQECCAKSEIHNKTFAPSLRILYEIDVIEEDAILEWYYDERSKGGVVKHEAYSKLRDAIGFPNECDQEPISQRVGFYLTSLETIIKTEEGNQRQVSLLKNYRQTIGVAGAFNVSVIQAFNASHKVSVGAQIENISNGSISVRRKRTISQYNEHVTSSMPKKRNKKDYDIRDTDGSMSDDGLPPVS</sequence>
<organism evidence="11 12">
    <name type="scientific">Funneliformis mosseae</name>
    <name type="common">Endomycorrhizal fungus</name>
    <name type="synonym">Glomus mosseae</name>
    <dbReference type="NCBI Taxonomy" id="27381"/>
    <lineage>
        <taxon>Eukaryota</taxon>
        <taxon>Fungi</taxon>
        <taxon>Fungi incertae sedis</taxon>
        <taxon>Mucoromycota</taxon>
        <taxon>Glomeromycotina</taxon>
        <taxon>Glomeromycetes</taxon>
        <taxon>Glomerales</taxon>
        <taxon>Glomeraceae</taxon>
        <taxon>Funneliformis</taxon>
    </lineage>
</organism>
<dbReference type="CDD" id="cd04197">
    <property type="entry name" value="eIF-2B_epsilon_N"/>
    <property type="match status" value="1"/>
</dbReference>
<comment type="caution">
    <text evidence="11">The sequence shown here is derived from an EMBL/GenBank/DDBJ whole genome shotgun (WGS) entry which is preliminary data.</text>
</comment>
<dbReference type="Gene3D" id="1.25.40.180">
    <property type="match status" value="1"/>
</dbReference>
<dbReference type="PANTHER" id="PTHR45887:SF1">
    <property type="entry name" value="TRANSLATION INITIATION FACTOR EIF-2B SUBUNIT EPSILON"/>
    <property type="match status" value="1"/>
</dbReference>
<name>A0A9N9E281_FUNMO</name>
<dbReference type="InterPro" id="IPR005835">
    <property type="entry name" value="NTP_transferase_dom"/>
</dbReference>
<dbReference type="Gene3D" id="2.160.10.10">
    <property type="entry name" value="Hexapeptide repeat proteins"/>
    <property type="match status" value="1"/>
</dbReference>
<dbReference type="PROSITE" id="PS51363">
    <property type="entry name" value="W2"/>
    <property type="match status" value="1"/>
</dbReference>
<dbReference type="GO" id="GO:0005851">
    <property type="term" value="C:eukaryotic translation initiation factor 2B complex"/>
    <property type="evidence" value="ECO:0007669"/>
    <property type="project" value="TreeGrafter"/>
</dbReference>
<protein>
    <recommendedName>
        <fullName evidence="6">Translation initiation factor eIF2B subunit epsilon</fullName>
    </recommendedName>
    <alternativeName>
        <fullName evidence="7">eIF2B GDP-GTP exchange factor subunit epsilon</fullName>
    </alternativeName>
</protein>
<dbReference type="Pfam" id="PF25084">
    <property type="entry name" value="LbH_EIF2B"/>
    <property type="match status" value="1"/>
</dbReference>
<proteinExistence type="inferred from homology"/>
<dbReference type="GO" id="GO:0003743">
    <property type="term" value="F:translation initiation factor activity"/>
    <property type="evidence" value="ECO:0007669"/>
    <property type="project" value="UniProtKB-KW"/>
</dbReference>